<keyword evidence="3" id="KW-0862">Zinc</keyword>
<evidence type="ECO:0000259" key="5">
    <source>
        <dbReference type="PROSITE" id="PS50089"/>
    </source>
</evidence>
<evidence type="ECO:0000256" key="3">
    <source>
        <dbReference type="ARBA" id="ARBA00022833"/>
    </source>
</evidence>
<name>A0AAW1RBK3_9CHLO</name>
<dbReference type="Pfam" id="PF13920">
    <property type="entry name" value="zf-C3HC4_3"/>
    <property type="match status" value="1"/>
</dbReference>
<gene>
    <name evidence="6" type="ORF">WJX81_001180</name>
</gene>
<proteinExistence type="predicted"/>
<dbReference type="Gene3D" id="3.30.40.10">
    <property type="entry name" value="Zinc/RING finger domain, C3HC4 (zinc finger)"/>
    <property type="match status" value="1"/>
</dbReference>
<sequence>MLIDQWRLKLECQICMDARVGVQTNCGHEMCVLCAQAVCAMPNRAVVCPFCRQAITSVRQLPQAAQAGV</sequence>
<dbReference type="AlphaFoldDB" id="A0AAW1RBK3"/>
<dbReference type="EMBL" id="JALJOU010000050">
    <property type="protein sequence ID" value="KAK9830582.1"/>
    <property type="molecule type" value="Genomic_DNA"/>
</dbReference>
<feature type="domain" description="RING-type" evidence="5">
    <location>
        <begin position="12"/>
        <end position="52"/>
    </location>
</feature>
<dbReference type="PROSITE" id="PS00518">
    <property type="entry name" value="ZF_RING_1"/>
    <property type="match status" value="1"/>
</dbReference>
<dbReference type="SUPFAM" id="SSF57850">
    <property type="entry name" value="RING/U-box"/>
    <property type="match status" value="1"/>
</dbReference>
<protein>
    <recommendedName>
        <fullName evidence="5">RING-type domain-containing protein</fullName>
    </recommendedName>
</protein>
<accession>A0AAW1RBK3</accession>
<keyword evidence="1" id="KW-0479">Metal-binding</keyword>
<evidence type="ECO:0000256" key="1">
    <source>
        <dbReference type="ARBA" id="ARBA00022723"/>
    </source>
</evidence>
<reference evidence="6 7" key="1">
    <citation type="journal article" date="2024" name="Nat. Commun.">
        <title>Phylogenomics reveals the evolutionary origins of lichenization in chlorophyte algae.</title>
        <authorList>
            <person name="Puginier C."/>
            <person name="Libourel C."/>
            <person name="Otte J."/>
            <person name="Skaloud P."/>
            <person name="Haon M."/>
            <person name="Grisel S."/>
            <person name="Petersen M."/>
            <person name="Berrin J.G."/>
            <person name="Delaux P.M."/>
            <person name="Dal Grande F."/>
            <person name="Keller J."/>
        </authorList>
    </citation>
    <scope>NUCLEOTIDE SEQUENCE [LARGE SCALE GENOMIC DNA]</scope>
    <source>
        <strain evidence="6 7">SAG 245.80</strain>
    </source>
</reference>
<comment type="caution">
    <text evidence="6">The sequence shown here is derived from an EMBL/GenBank/DDBJ whole genome shotgun (WGS) entry which is preliminary data.</text>
</comment>
<evidence type="ECO:0000313" key="6">
    <source>
        <dbReference type="EMBL" id="KAK9830582.1"/>
    </source>
</evidence>
<keyword evidence="2 4" id="KW-0863">Zinc-finger</keyword>
<keyword evidence="7" id="KW-1185">Reference proteome</keyword>
<evidence type="ECO:0000256" key="2">
    <source>
        <dbReference type="ARBA" id="ARBA00022771"/>
    </source>
</evidence>
<dbReference type="InterPro" id="IPR017907">
    <property type="entry name" value="Znf_RING_CS"/>
</dbReference>
<dbReference type="InterPro" id="IPR013083">
    <property type="entry name" value="Znf_RING/FYVE/PHD"/>
</dbReference>
<dbReference type="SMART" id="SM00184">
    <property type="entry name" value="RING"/>
    <property type="match status" value="1"/>
</dbReference>
<dbReference type="PROSITE" id="PS50089">
    <property type="entry name" value="ZF_RING_2"/>
    <property type="match status" value="1"/>
</dbReference>
<evidence type="ECO:0000313" key="7">
    <source>
        <dbReference type="Proteomes" id="UP001445335"/>
    </source>
</evidence>
<dbReference type="Proteomes" id="UP001445335">
    <property type="component" value="Unassembled WGS sequence"/>
</dbReference>
<dbReference type="InterPro" id="IPR001841">
    <property type="entry name" value="Znf_RING"/>
</dbReference>
<dbReference type="GO" id="GO:0008270">
    <property type="term" value="F:zinc ion binding"/>
    <property type="evidence" value="ECO:0007669"/>
    <property type="project" value="UniProtKB-KW"/>
</dbReference>
<organism evidence="6 7">
    <name type="scientific">Elliptochloris bilobata</name>
    <dbReference type="NCBI Taxonomy" id="381761"/>
    <lineage>
        <taxon>Eukaryota</taxon>
        <taxon>Viridiplantae</taxon>
        <taxon>Chlorophyta</taxon>
        <taxon>core chlorophytes</taxon>
        <taxon>Trebouxiophyceae</taxon>
        <taxon>Trebouxiophyceae incertae sedis</taxon>
        <taxon>Elliptochloris clade</taxon>
        <taxon>Elliptochloris</taxon>
    </lineage>
</organism>
<evidence type="ECO:0000256" key="4">
    <source>
        <dbReference type="PROSITE-ProRule" id="PRU00175"/>
    </source>
</evidence>